<dbReference type="InterPro" id="IPR005644">
    <property type="entry name" value="NolW-like"/>
</dbReference>
<gene>
    <name evidence="9" type="primary">sctC</name>
    <name evidence="13" type="ORF">DFP86_1106</name>
</gene>
<evidence type="ECO:0000256" key="1">
    <source>
        <dbReference type="ARBA" id="ARBA00004442"/>
    </source>
</evidence>
<dbReference type="EMBL" id="SNZP01000010">
    <property type="protein sequence ID" value="TDR76581.1"/>
    <property type="molecule type" value="Genomic_DNA"/>
</dbReference>
<reference evidence="13 14" key="1">
    <citation type="submission" date="2019-03" db="EMBL/GenBank/DDBJ databases">
        <title>Genomic Encyclopedia of Type Strains, Phase III (KMG-III): the genomes of soil and plant-associated and newly described type strains.</title>
        <authorList>
            <person name="Whitman W."/>
        </authorList>
    </citation>
    <scope>NUCLEOTIDE SEQUENCE [LARGE SCALE GENOMIC DNA]</scope>
    <source>
        <strain evidence="13 14">CECT 8976</strain>
    </source>
</reference>
<evidence type="ECO:0000256" key="4">
    <source>
        <dbReference type="ARBA" id="ARBA00022729"/>
    </source>
</evidence>
<evidence type="ECO:0000259" key="11">
    <source>
        <dbReference type="Pfam" id="PF00263"/>
    </source>
</evidence>
<dbReference type="InterPro" id="IPR004846">
    <property type="entry name" value="T2SS/T3SS_dom"/>
</dbReference>
<dbReference type="NCBIfam" id="NF011873">
    <property type="entry name" value="PRK15346.1"/>
    <property type="match status" value="1"/>
</dbReference>
<sequence length="491" mass="53063">MMRRMALLCLFAGQVQGQVIAWQGPPFFVSSRHMPLSTVLDNLGANYRLPVVVSAKVVEGFSGQIEERRPGEALGILSRRYQLLPYYDGAVLYIYKAAEFDRTLLTPSTLSASELAAMLGASGLTDAQSCRVRAVGSSHALQIAGVPVCLARLDALGRQLDEQHRQQGASKETVRVYPLSYANAADTTYSYRNQTVVVPGLVSVLREMAKSRAPAAPGGTVSAAESGLPVFAADTRRNAVLVRDLVKNHSLYPALIARLDQRPSMIEISVVIIDIDASDLSQLGVDWSGSAQLGRTRIGINTATGLAGGSFSSLISNTDSFLVQLNALEQNAHARIISRPSVVTLDNVQAVLDSNVTFYTKLSSDKNPQLASVSAGALMRVTPRLIDETKVLLTLDIQDGRQMPAVSEAEGLPQVQNAEIATQATLQTGQSLLLGGFVQDEDRQGERKVPFLGDLPLVGRLFRFNSSSERKVMRLFLIKAEPRPHAVPVKE</sequence>
<dbReference type="Gene3D" id="3.30.1370.120">
    <property type="match status" value="2"/>
</dbReference>
<keyword evidence="3 9" id="KW-0813">Transport</keyword>
<dbReference type="PANTHER" id="PTHR30332">
    <property type="entry name" value="PROBABLE GENERAL SECRETION PATHWAY PROTEIN D"/>
    <property type="match status" value="1"/>
</dbReference>
<dbReference type="GO" id="GO:0030254">
    <property type="term" value="P:protein secretion by the type III secretion system"/>
    <property type="evidence" value="ECO:0007669"/>
    <property type="project" value="UniProtKB-UniRule"/>
</dbReference>
<comment type="similarity">
    <text evidence="2 9">Belongs to the bacterial secretin family. T3SS SctC subfamily.</text>
</comment>
<dbReference type="Proteomes" id="UP000295611">
    <property type="component" value="Unassembled WGS sequence"/>
</dbReference>
<evidence type="ECO:0000256" key="6">
    <source>
        <dbReference type="ARBA" id="ARBA00023010"/>
    </source>
</evidence>
<evidence type="ECO:0000313" key="14">
    <source>
        <dbReference type="Proteomes" id="UP000295611"/>
    </source>
</evidence>
<comment type="caution">
    <text evidence="13">The sequence shown here is derived from an EMBL/GenBank/DDBJ whole genome shotgun (WGS) entry which is preliminary data.</text>
</comment>
<dbReference type="GO" id="GO:0015627">
    <property type="term" value="C:type II protein secretion system complex"/>
    <property type="evidence" value="ECO:0007669"/>
    <property type="project" value="TreeGrafter"/>
</dbReference>
<dbReference type="Pfam" id="PF00263">
    <property type="entry name" value="Secretin"/>
    <property type="match status" value="1"/>
</dbReference>
<dbReference type="PRINTS" id="PR01337">
    <property type="entry name" value="TYPE3OMGPROT"/>
</dbReference>
<dbReference type="HAMAP" id="MF_02219">
    <property type="entry name" value="Type_III_secretin"/>
    <property type="match status" value="1"/>
</dbReference>
<dbReference type="NCBIfam" id="TIGR02516">
    <property type="entry name" value="type_III_yscC"/>
    <property type="match status" value="1"/>
</dbReference>
<comment type="subunit">
    <text evidence="9">The core secretion machinery of the T3SS is composed of approximately 20 different proteins, including cytoplasmic components, a base, an export apparatus and a needle. This subunit is part of the base, which anchors the injectisome in the bacterial cell envelope. Forms a stable homooligomeric complex.</text>
</comment>
<name>A0A4R7B1J0_9NEIS</name>
<dbReference type="InterPro" id="IPR004845">
    <property type="entry name" value="T2SS_GspD_CS"/>
</dbReference>
<dbReference type="Gene3D" id="3.55.50.30">
    <property type="match status" value="1"/>
</dbReference>
<evidence type="ECO:0000256" key="5">
    <source>
        <dbReference type="ARBA" id="ARBA00022927"/>
    </source>
</evidence>
<feature type="domain" description="Type II/III secretion system secretin-like" evidence="11">
    <location>
        <begin position="327"/>
        <end position="480"/>
    </location>
</feature>
<keyword evidence="6 9" id="KW-0811">Translocation</keyword>
<keyword evidence="7 9" id="KW-0472">Membrane</keyword>
<dbReference type="InterPro" id="IPR003522">
    <property type="entry name" value="T3SS_OM_pore_YscC"/>
</dbReference>
<dbReference type="AlphaFoldDB" id="A0A4R7B1J0"/>
<keyword evidence="14" id="KW-1185">Reference proteome</keyword>
<evidence type="ECO:0000256" key="9">
    <source>
        <dbReference type="HAMAP-Rule" id="MF_02219"/>
    </source>
</evidence>
<evidence type="ECO:0000256" key="10">
    <source>
        <dbReference type="RuleBase" id="RU004004"/>
    </source>
</evidence>
<protein>
    <recommendedName>
        <fullName evidence="9">Type 3 secretion system secretin</fullName>
        <shortName evidence="9">T3SS secretin</shortName>
    </recommendedName>
</protein>
<accession>A0A4R7B1J0</accession>
<keyword evidence="8 9" id="KW-0998">Cell outer membrane</keyword>
<keyword evidence="5 9" id="KW-0653">Protein transport</keyword>
<dbReference type="GO" id="GO:0009279">
    <property type="term" value="C:cell outer membrane"/>
    <property type="evidence" value="ECO:0007669"/>
    <property type="project" value="UniProtKB-SubCell"/>
</dbReference>
<evidence type="ECO:0000256" key="3">
    <source>
        <dbReference type="ARBA" id="ARBA00022448"/>
    </source>
</evidence>
<dbReference type="PROSITE" id="PS00875">
    <property type="entry name" value="T2SP_D"/>
    <property type="match status" value="1"/>
</dbReference>
<proteinExistence type="inferred from homology"/>
<dbReference type="PANTHER" id="PTHR30332:SF4">
    <property type="entry name" value="TYPE 3 SECRETION SYSTEM SECRETIN"/>
    <property type="match status" value="1"/>
</dbReference>
<evidence type="ECO:0000256" key="7">
    <source>
        <dbReference type="ARBA" id="ARBA00023136"/>
    </source>
</evidence>
<evidence type="ECO:0000256" key="2">
    <source>
        <dbReference type="ARBA" id="ARBA00007032"/>
    </source>
</evidence>
<dbReference type="GO" id="GO:0030257">
    <property type="term" value="C:type III protein secretion system complex"/>
    <property type="evidence" value="ECO:0007669"/>
    <property type="project" value="UniProtKB-UniRule"/>
</dbReference>
<dbReference type="InterPro" id="IPR050810">
    <property type="entry name" value="Bact_Secretion_Sys_Channel"/>
</dbReference>
<comment type="function">
    <text evidence="9">Component of the type III secretion system (T3SS), also called injectisome, which is used to inject bacterial effector proteins into eukaryotic host cells. Forms a ring-shaped multimeric structure with an apparent central pore in the outer membrane.</text>
</comment>
<comment type="subcellular location">
    <subcellularLocation>
        <location evidence="1 9 10">Cell outer membrane</location>
    </subcellularLocation>
</comment>
<evidence type="ECO:0000313" key="13">
    <source>
        <dbReference type="EMBL" id="TDR76581.1"/>
    </source>
</evidence>
<dbReference type="InterPro" id="IPR038591">
    <property type="entry name" value="NolW-like_sf"/>
</dbReference>
<dbReference type="Pfam" id="PF03958">
    <property type="entry name" value="Secretin_N"/>
    <property type="match status" value="1"/>
</dbReference>
<keyword evidence="4 9" id="KW-0732">Signal</keyword>
<evidence type="ECO:0000259" key="12">
    <source>
        <dbReference type="Pfam" id="PF03958"/>
    </source>
</evidence>
<organism evidence="13 14">
    <name type="scientific">Paludibacterium purpuratum</name>
    <dbReference type="NCBI Taxonomy" id="1144873"/>
    <lineage>
        <taxon>Bacteria</taxon>
        <taxon>Pseudomonadati</taxon>
        <taxon>Pseudomonadota</taxon>
        <taxon>Betaproteobacteria</taxon>
        <taxon>Neisseriales</taxon>
        <taxon>Chromobacteriaceae</taxon>
        <taxon>Paludibacterium</taxon>
    </lineage>
</organism>
<evidence type="ECO:0000256" key="8">
    <source>
        <dbReference type="ARBA" id="ARBA00023237"/>
    </source>
</evidence>
<feature type="domain" description="NolW-like" evidence="12">
    <location>
        <begin position="174"/>
        <end position="264"/>
    </location>
</feature>